<gene>
    <name evidence="1" type="ORF">Pfra01_001198400</name>
</gene>
<proteinExistence type="predicted"/>
<accession>A0A9W6XJT1</accession>
<name>A0A9W6XJT1_9STRA</name>
<evidence type="ECO:0000313" key="1">
    <source>
        <dbReference type="EMBL" id="GMF39819.1"/>
    </source>
</evidence>
<protein>
    <submittedName>
        <fullName evidence="1">Unnamed protein product</fullName>
    </submittedName>
</protein>
<comment type="caution">
    <text evidence="1">The sequence shown here is derived from an EMBL/GenBank/DDBJ whole genome shotgun (WGS) entry which is preliminary data.</text>
</comment>
<dbReference type="OrthoDB" id="128569at2759"/>
<sequence length="148" mass="16648">MKYASGTRSCCGESGFVLPDAARGTKKAASANAHLIASQPSKPAQERFERTKNSVGTVFGIIDRVFDGSVYRYRVQWRDEPGGHRWPDSWEPGTRLRDDGLADACNIVDLWKRSQKFLFLQILQAEWPRYSHRSAPPPRNSNGGPIDR</sequence>
<keyword evidence="2" id="KW-1185">Reference proteome</keyword>
<dbReference type="EMBL" id="BSXT01001190">
    <property type="protein sequence ID" value="GMF39819.1"/>
    <property type="molecule type" value="Genomic_DNA"/>
</dbReference>
<organism evidence="1 2">
    <name type="scientific">Phytophthora fragariaefolia</name>
    <dbReference type="NCBI Taxonomy" id="1490495"/>
    <lineage>
        <taxon>Eukaryota</taxon>
        <taxon>Sar</taxon>
        <taxon>Stramenopiles</taxon>
        <taxon>Oomycota</taxon>
        <taxon>Peronosporomycetes</taxon>
        <taxon>Peronosporales</taxon>
        <taxon>Peronosporaceae</taxon>
        <taxon>Phytophthora</taxon>
    </lineage>
</organism>
<reference evidence="1" key="1">
    <citation type="submission" date="2023-04" db="EMBL/GenBank/DDBJ databases">
        <title>Phytophthora fragariaefolia NBRC 109709.</title>
        <authorList>
            <person name="Ichikawa N."/>
            <person name="Sato H."/>
            <person name="Tonouchi N."/>
        </authorList>
    </citation>
    <scope>NUCLEOTIDE SEQUENCE</scope>
    <source>
        <strain evidence="1">NBRC 109709</strain>
    </source>
</reference>
<dbReference type="AlphaFoldDB" id="A0A9W6XJT1"/>
<dbReference type="Proteomes" id="UP001165121">
    <property type="component" value="Unassembled WGS sequence"/>
</dbReference>
<evidence type="ECO:0000313" key="2">
    <source>
        <dbReference type="Proteomes" id="UP001165121"/>
    </source>
</evidence>